<gene>
    <name evidence="3" type="ORF">GBAR_LOCUS8483</name>
</gene>
<keyword evidence="2" id="KW-0732">Signal</keyword>
<feature type="compositionally biased region" description="Polar residues" evidence="1">
    <location>
        <begin position="102"/>
        <end position="113"/>
    </location>
</feature>
<feature type="compositionally biased region" description="Low complexity" evidence="1">
    <location>
        <begin position="69"/>
        <end position="83"/>
    </location>
</feature>
<feature type="chain" id="PRO_5041304725" evidence="2">
    <location>
        <begin position="23"/>
        <end position="230"/>
    </location>
</feature>
<comment type="caution">
    <text evidence="3">The sequence shown here is derived from an EMBL/GenBank/DDBJ whole genome shotgun (WGS) entry which is preliminary data.</text>
</comment>
<reference evidence="3" key="1">
    <citation type="submission" date="2023-03" db="EMBL/GenBank/DDBJ databases">
        <authorList>
            <person name="Steffen K."/>
            <person name="Cardenas P."/>
        </authorList>
    </citation>
    <scope>NUCLEOTIDE SEQUENCE</scope>
</reference>
<dbReference type="Proteomes" id="UP001174909">
    <property type="component" value="Unassembled WGS sequence"/>
</dbReference>
<feature type="region of interest" description="Disordered" evidence="1">
    <location>
        <begin position="65"/>
        <end position="150"/>
    </location>
</feature>
<dbReference type="AlphaFoldDB" id="A0AA35RNI8"/>
<evidence type="ECO:0000256" key="1">
    <source>
        <dbReference type="SAM" id="MobiDB-lite"/>
    </source>
</evidence>
<protein>
    <submittedName>
        <fullName evidence="3">Uncharacterized protein</fullName>
    </submittedName>
</protein>
<dbReference type="EMBL" id="CASHTH010001255">
    <property type="protein sequence ID" value="CAI8013352.1"/>
    <property type="molecule type" value="Genomic_DNA"/>
</dbReference>
<evidence type="ECO:0000313" key="4">
    <source>
        <dbReference type="Proteomes" id="UP001174909"/>
    </source>
</evidence>
<sequence length="230" mass="25521">SSISLSLSLSLSLSFSLSLVKGGLTALEIAEVKAAEKESYLFICNGPDYTSLISLLKENIAKESPTLPSQQGSSVGGSFSTQQDRSPVHQDTSPTPPHMEPTTLSKTVGNHTTECLKLVLPQVEDTETEEKESDQGTTDTQQDIDAAHRRGRTQEALRNLVTRPVQIAKQIFNDLDKRLKSVDKKDQPEVIGQGSLDKEKRKTKTRESLLTIRPLMTHRKFHNLFSDFMQ</sequence>
<evidence type="ECO:0000313" key="3">
    <source>
        <dbReference type="EMBL" id="CAI8013352.1"/>
    </source>
</evidence>
<feature type="non-terminal residue" evidence="3">
    <location>
        <position position="230"/>
    </location>
</feature>
<evidence type="ECO:0000256" key="2">
    <source>
        <dbReference type="SAM" id="SignalP"/>
    </source>
</evidence>
<feature type="signal peptide" evidence="2">
    <location>
        <begin position="1"/>
        <end position="22"/>
    </location>
</feature>
<accession>A0AA35RNI8</accession>
<organism evidence="3 4">
    <name type="scientific">Geodia barretti</name>
    <name type="common">Barrett's horny sponge</name>
    <dbReference type="NCBI Taxonomy" id="519541"/>
    <lineage>
        <taxon>Eukaryota</taxon>
        <taxon>Metazoa</taxon>
        <taxon>Porifera</taxon>
        <taxon>Demospongiae</taxon>
        <taxon>Heteroscleromorpha</taxon>
        <taxon>Tetractinellida</taxon>
        <taxon>Astrophorina</taxon>
        <taxon>Geodiidae</taxon>
        <taxon>Geodia</taxon>
    </lineage>
</organism>
<proteinExistence type="predicted"/>
<keyword evidence="4" id="KW-1185">Reference proteome</keyword>
<name>A0AA35RNI8_GEOBA</name>